<evidence type="ECO:0000256" key="6">
    <source>
        <dbReference type="ARBA" id="ARBA00022642"/>
    </source>
</evidence>
<dbReference type="InterPro" id="IPR013785">
    <property type="entry name" value="Aldolase_TIM"/>
</dbReference>
<dbReference type="GO" id="GO:0009435">
    <property type="term" value="P:NAD+ biosynthetic process"/>
    <property type="evidence" value="ECO:0007669"/>
    <property type="project" value="InterPro"/>
</dbReference>
<dbReference type="Pfam" id="PF01729">
    <property type="entry name" value="QRPTase_C"/>
    <property type="match status" value="2"/>
</dbReference>
<feature type="domain" description="Quinolinate phosphoribosyl transferase N-terminal" evidence="13">
    <location>
        <begin position="36"/>
        <end position="121"/>
    </location>
</feature>
<dbReference type="GO" id="GO:0034213">
    <property type="term" value="P:quinolinate catabolic process"/>
    <property type="evidence" value="ECO:0007669"/>
    <property type="project" value="TreeGrafter"/>
</dbReference>
<feature type="domain" description="Quinolinate phosphoribosyl transferase C-terminal" evidence="12">
    <location>
        <begin position="123"/>
        <end position="225"/>
    </location>
</feature>
<comment type="caution">
    <text evidence="14">The sequence shown here is derived from an EMBL/GenBank/DDBJ whole genome shotgun (WGS) entry which is preliminary data.</text>
</comment>
<dbReference type="FunFam" id="3.90.1170.20:FF:000001">
    <property type="entry name" value="Nicotinate-nucleotide diphosphorylase (Carboxylating)"/>
    <property type="match status" value="1"/>
</dbReference>
<dbReference type="AlphaFoldDB" id="A0A9W6BWE9"/>
<dbReference type="CDD" id="cd01572">
    <property type="entry name" value="QPRTase"/>
    <property type="match status" value="1"/>
</dbReference>
<evidence type="ECO:0000259" key="13">
    <source>
        <dbReference type="Pfam" id="PF02749"/>
    </source>
</evidence>
<evidence type="ECO:0000313" key="14">
    <source>
        <dbReference type="EMBL" id="GLC59771.1"/>
    </source>
</evidence>
<evidence type="ECO:0000256" key="10">
    <source>
        <dbReference type="ARBA" id="ARBA00047445"/>
    </source>
</evidence>
<dbReference type="PANTHER" id="PTHR32179">
    <property type="entry name" value="NICOTINATE-NUCLEOTIDE PYROPHOSPHORYLASE [CARBOXYLATING]"/>
    <property type="match status" value="1"/>
</dbReference>
<evidence type="ECO:0000313" key="15">
    <source>
        <dbReference type="Proteomes" id="UP001165080"/>
    </source>
</evidence>
<dbReference type="Gene3D" id="3.20.20.70">
    <property type="entry name" value="Aldolase class I"/>
    <property type="match status" value="1"/>
</dbReference>
<dbReference type="NCBIfam" id="TIGR00078">
    <property type="entry name" value="nadC"/>
    <property type="match status" value="1"/>
</dbReference>
<dbReference type="InterPro" id="IPR037128">
    <property type="entry name" value="Quinolinate_PRibosylTase_N_sf"/>
</dbReference>
<keyword evidence="15" id="KW-1185">Reference proteome</keyword>
<evidence type="ECO:0000256" key="5">
    <source>
        <dbReference type="ARBA" id="ARBA00011944"/>
    </source>
</evidence>
<evidence type="ECO:0000256" key="4">
    <source>
        <dbReference type="ARBA" id="ARBA00011218"/>
    </source>
</evidence>
<evidence type="ECO:0000256" key="2">
    <source>
        <dbReference type="ARBA" id="ARBA00004893"/>
    </source>
</evidence>
<proteinExistence type="inferred from homology"/>
<sequence length="354" mass="36307">MASKNHVTVSCPTHPTVDIAKVIKAALEEDAGDRGDVTTLATIPEETQAVATFTAKSEGVLAGLGVADEVLEAVDPTVQVEWRARDGDRVSSGQVLGVLRGSARSILVAERIMLNFMQRMSGIATATAAMVSALEGLPTKVLETRKTAPGLRLVDKWAVLIGGGSNHRMGLYDMMMIKDNHIAAAGGIRAAVQRAEEYIRDQGLGDSMAIEVETSTLEEVDEVVEILKATRAAAAAAAAAAASGGAAAEGAAEGAAPSGDGGSAGGVIAAAPHLRRVMLDNMARRDPSREGGVDVSMMAEAVARIGDLAETEGSGNVSLTSLRAIAATGVTYVSVGALTHSVTALDISLNIQTQ</sequence>
<keyword evidence="7" id="KW-0328">Glycosyltransferase</keyword>
<dbReference type="PANTHER" id="PTHR32179:SF3">
    <property type="entry name" value="NICOTINATE-NUCLEOTIDE PYROPHOSPHORYLASE [CARBOXYLATING]"/>
    <property type="match status" value="1"/>
</dbReference>
<dbReference type="Gene3D" id="3.90.1170.20">
    <property type="entry name" value="Quinolinate phosphoribosyl transferase, N-terminal domain"/>
    <property type="match status" value="1"/>
</dbReference>
<comment type="pathway">
    <text evidence="2">Cofactor biosynthesis; NAD(+) biosynthesis; nicotinate D-ribonucleotide from quinolinate: step 1/1.</text>
</comment>
<evidence type="ECO:0000259" key="12">
    <source>
        <dbReference type="Pfam" id="PF01729"/>
    </source>
</evidence>
<evidence type="ECO:0000256" key="3">
    <source>
        <dbReference type="ARBA" id="ARBA00009400"/>
    </source>
</evidence>
<name>A0A9W6BWE9_9CHLO</name>
<dbReference type="FunFam" id="3.20.20.70:FF:000030">
    <property type="entry name" value="Nicotinate-nucleotide pyrophosphorylase, carboxylating"/>
    <property type="match status" value="1"/>
</dbReference>
<organism evidence="14 15">
    <name type="scientific">Pleodorina starrii</name>
    <dbReference type="NCBI Taxonomy" id="330485"/>
    <lineage>
        <taxon>Eukaryota</taxon>
        <taxon>Viridiplantae</taxon>
        <taxon>Chlorophyta</taxon>
        <taxon>core chlorophytes</taxon>
        <taxon>Chlorophyceae</taxon>
        <taxon>CS clade</taxon>
        <taxon>Chlamydomonadales</taxon>
        <taxon>Volvocaceae</taxon>
        <taxon>Pleodorina</taxon>
    </lineage>
</organism>
<comment type="catalytic activity">
    <reaction evidence="10">
        <text>nicotinate beta-D-ribonucleotide + CO2 + diphosphate = quinolinate + 5-phospho-alpha-D-ribose 1-diphosphate + 2 H(+)</text>
        <dbReference type="Rhea" id="RHEA:12733"/>
        <dbReference type="ChEBI" id="CHEBI:15378"/>
        <dbReference type="ChEBI" id="CHEBI:16526"/>
        <dbReference type="ChEBI" id="CHEBI:29959"/>
        <dbReference type="ChEBI" id="CHEBI:33019"/>
        <dbReference type="ChEBI" id="CHEBI:57502"/>
        <dbReference type="ChEBI" id="CHEBI:58017"/>
        <dbReference type="EC" id="2.4.2.19"/>
    </reaction>
</comment>
<dbReference type="GO" id="GO:0005737">
    <property type="term" value="C:cytoplasm"/>
    <property type="evidence" value="ECO:0007669"/>
    <property type="project" value="TreeGrafter"/>
</dbReference>
<dbReference type="InterPro" id="IPR004393">
    <property type="entry name" value="NadC"/>
</dbReference>
<dbReference type="InterPro" id="IPR022412">
    <property type="entry name" value="Quinolinate_PRibosylTrfase_N"/>
</dbReference>
<comment type="similarity">
    <text evidence="3">Belongs to the NadC/ModD family.</text>
</comment>
<protein>
    <recommendedName>
        <fullName evidence="11">Probable nicotinate-nucleotide pyrophosphorylase [carboxylating]</fullName>
        <ecNumber evidence="5">2.4.2.19</ecNumber>
    </recommendedName>
    <alternativeName>
        <fullName evidence="9">Quinolinate phosphoribosyltransferase [decarboxylating]</fullName>
    </alternativeName>
</protein>
<feature type="domain" description="Quinolinate phosphoribosyl transferase C-terminal" evidence="12">
    <location>
        <begin position="277"/>
        <end position="349"/>
    </location>
</feature>
<accession>A0A9W6BWE9</accession>
<gene>
    <name evidence="14" type="primary">PLEST010233</name>
    <name evidence="14" type="ORF">PLESTB_001533900</name>
</gene>
<dbReference type="EMBL" id="BRXU01000030">
    <property type="protein sequence ID" value="GLC59771.1"/>
    <property type="molecule type" value="Genomic_DNA"/>
</dbReference>
<dbReference type="SUPFAM" id="SSF51690">
    <property type="entry name" value="Nicotinate/Quinolinate PRTase C-terminal domain-like"/>
    <property type="match status" value="2"/>
</dbReference>
<dbReference type="SUPFAM" id="SSF54675">
    <property type="entry name" value="Nicotinate/Quinolinate PRTase N-terminal domain-like"/>
    <property type="match status" value="1"/>
</dbReference>
<comment type="subunit">
    <text evidence="4">Hexamer formed by 3 homodimers.</text>
</comment>
<dbReference type="EC" id="2.4.2.19" evidence="5"/>
<evidence type="ECO:0000256" key="7">
    <source>
        <dbReference type="ARBA" id="ARBA00022676"/>
    </source>
</evidence>
<dbReference type="GO" id="GO:0004514">
    <property type="term" value="F:nicotinate-nucleotide diphosphorylase (carboxylating) activity"/>
    <property type="evidence" value="ECO:0007669"/>
    <property type="project" value="UniProtKB-EC"/>
</dbReference>
<dbReference type="Pfam" id="PF02749">
    <property type="entry name" value="QRPTase_N"/>
    <property type="match status" value="1"/>
</dbReference>
<evidence type="ECO:0000256" key="8">
    <source>
        <dbReference type="ARBA" id="ARBA00022679"/>
    </source>
</evidence>
<comment type="function">
    <text evidence="1">Involved in the catabolism of quinolinic acid (QA).</text>
</comment>
<evidence type="ECO:0000256" key="11">
    <source>
        <dbReference type="ARBA" id="ARBA00069173"/>
    </source>
</evidence>
<evidence type="ECO:0000256" key="1">
    <source>
        <dbReference type="ARBA" id="ARBA00003237"/>
    </source>
</evidence>
<dbReference type="Proteomes" id="UP001165080">
    <property type="component" value="Unassembled WGS sequence"/>
</dbReference>
<keyword evidence="8" id="KW-0808">Transferase</keyword>
<keyword evidence="6" id="KW-0662">Pyridine nucleotide biosynthesis</keyword>
<dbReference type="OrthoDB" id="10067394at2759"/>
<dbReference type="InterPro" id="IPR002638">
    <property type="entry name" value="Quinolinate_PRibosylTrfase_C"/>
</dbReference>
<evidence type="ECO:0000256" key="9">
    <source>
        <dbReference type="ARBA" id="ARBA00033102"/>
    </source>
</evidence>
<dbReference type="InterPro" id="IPR036068">
    <property type="entry name" value="Nicotinate_pribotase-like_C"/>
</dbReference>
<dbReference type="InterPro" id="IPR027277">
    <property type="entry name" value="NadC/ModD"/>
</dbReference>
<reference evidence="14 15" key="1">
    <citation type="journal article" date="2023" name="Commun. Biol.">
        <title>Reorganization of the ancestral sex-determining regions during the evolution of trioecy in Pleodorina starrii.</title>
        <authorList>
            <person name="Takahashi K."/>
            <person name="Suzuki S."/>
            <person name="Kawai-Toyooka H."/>
            <person name="Yamamoto K."/>
            <person name="Hamaji T."/>
            <person name="Ootsuki R."/>
            <person name="Yamaguchi H."/>
            <person name="Kawachi M."/>
            <person name="Higashiyama T."/>
            <person name="Nozaki H."/>
        </authorList>
    </citation>
    <scope>NUCLEOTIDE SEQUENCE [LARGE SCALE GENOMIC DNA]</scope>
    <source>
        <strain evidence="14 15">NIES-4479</strain>
    </source>
</reference>